<dbReference type="EMBL" id="BSPW01000007">
    <property type="protein sequence ID" value="GLT16526.1"/>
    <property type="molecule type" value="Genomic_DNA"/>
</dbReference>
<keyword evidence="2 3" id="KW-0040">ANK repeat</keyword>
<dbReference type="PROSITE" id="PS50297">
    <property type="entry name" value="ANK_REP_REGION"/>
    <property type="match status" value="1"/>
</dbReference>
<protein>
    <recommendedName>
        <fullName evidence="6">Ankyrin repeat domain-containing protein</fullName>
    </recommendedName>
</protein>
<feature type="repeat" description="ANK" evidence="3">
    <location>
        <begin position="100"/>
        <end position="132"/>
    </location>
</feature>
<dbReference type="PANTHER" id="PTHR24173">
    <property type="entry name" value="ANKYRIN REPEAT CONTAINING"/>
    <property type="match status" value="1"/>
</dbReference>
<evidence type="ECO:0008006" key="6">
    <source>
        <dbReference type="Google" id="ProtNLM"/>
    </source>
</evidence>
<dbReference type="InterPro" id="IPR002110">
    <property type="entry name" value="Ankyrin_rpt"/>
</dbReference>
<gene>
    <name evidence="4" type="ORF">GCM10007938_03020</name>
</gene>
<evidence type="ECO:0000256" key="3">
    <source>
        <dbReference type="PROSITE-ProRule" id="PRU00023"/>
    </source>
</evidence>
<keyword evidence="1" id="KW-0677">Repeat</keyword>
<dbReference type="InterPro" id="IPR036770">
    <property type="entry name" value="Ankyrin_rpt-contain_sf"/>
</dbReference>
<dbReference type="SMART" id="SM00248">
    <property type="entry name" value="ANK"/>
    <property type="match status" value="3"/>
</dbReference>
<organism evidence="4 5">
    <name type="scientific">Vibrio zhanjiangensis</name>
    <dbReference type="NCBI Taxonomy" id="1046128"/>
    <lineage>
        <taxon>Bacteria</taxon>
        <taxon>Pseudomonadati</taxon>
        <taxon>Pseudomonadota</taxon>
        <taxon>Gammaproteobacteria</taxon>
        <taxon>Vibrionales</taxon>
        <taxon>Vibrionaceae</taxon>
        <taxon>Vibrio</taxon>
    </lineage>
</organism>
<keyword evidence="5" id="KW-1185">Reference proteome</keyword>
<dbReference type="SUPFAM" id="SSF48403">
    <property type="entry name" value="Ankyrin repeat"/>
    <property type="match status" value="1"/>
</dbReference>
<comment type="caution">
    <text evidence="4">The sequence shown here is derived from an EMBL/GenBank/DDBJ whole genome shotgun (WGS) entry which is preliminary data.</text>
</comment>
<evidence type="ECO:0000256" key="2">
    <source>
        <dbReference type="ARBA" id="ARBA00023043"/>
    </source>
</evidence>
<dbReference type="PANTHER" id="PTHR24173:SF74">
    <property type="entry name" value="ANKYRIN REPEAT DOMAIN-CONTAINING PROTEIN 16"/>
    <property type="match status" value="1"/>
</dbReference>
<dbReference type="RefSeq" id="WP_284190453.1">
    <property type="nucleotide sequence ID" value="NZ_BSPW01000007.1"/>
</dbReference>
<sequence length="186" mass="20444">MQGHKAGRTKMTSLGSHYKILLLGVMVFTLGMLSHGTYAESLEGNKPAITYGDSNLVSKPELLPQEQLALAFFHAARTGDVDTIQVFINNKVNINFQNGEGYSALMVAAFRGQKQVVDMLLAANADPCLVDTRGNTALMASIVSGEIGIARTLWQLKCNNPHLKQRTEEFVEQFGQQDFKALLKEK</sequence>
<dbReference type="Pfam" id="PF12796">
    <property type="entry name" value="Ank_2"/>
    <property type="match status" value="1"/>
</dbReference>
<evidence type="ECO:0000313" key="5">
    <source>
        <dbReference type="Proteomes" id="UP001157138"/>
    </source>
</evidence>
<dbReference type="Proteomes" id="UP001157138">
    <property type="component" value="Unassembled WGS sequence"/>
</dbReference>
<reference evidence="5" key="1">
    <citation type="journal article" date="2019" name="Int. J. Syst. Evol. Microbiol.">
        <title>The Global Catalogue of Microorganisms (GCM) 10K type strain sequencing project: providing services to taxonomists for standard genome sequencing and annotation.</title>
        <authorList>
            <consortium name="The Broad Institute Genomics Platform"/>
            <consortium name="The Broad Institute Genome Sequencing Center for Infectious Disease"/>
            <person name="Wu L."/>
            <person name="Ma J."/>
        </authorList>
    </citation>
    <scope>NUCLEOTIDE SEQUENCE [LARGE SCALE GENOMIC DNA]</scope>
    <source>
        <strain evidence="5">NBRC 108723</strain>
    </source>
</reference>
<dbReference type="Gene3D" id="1.25.40.20">
    <property type="entry name" value="Ankyrin repeat-containing domain"/>
    <property type="match status" value="1"/>
</dbReference>
<evidence type="ECO:0000256" key="1">
    <source>
        <dbReference type="ARBA" id="ARBA00022737"/>
    </source>
</evidence>
<proteinExistence type="predicted"/>
<evidence type="ECO:0000313" key="4">
    <source>
        <dbReference type="EMBL" id="GLT16526.1"/>
    </source>
</evidence>
<dbReference type="PROSITE" id="PS50088">
    <property type="entry name" value="ANK_REPEAT"/>
    <property type="match status" value="1"/>
</dbReference>
<accession>A0ABQ6EUZ1</accession>
<name>A0ABQ6EUZ1_9VIBR</name>